<dbReference type="Proteomes" id="UP000292082">
    <property type="component" value="Unassembled WGS sequence"/>
</dbReference>
<accession>A0A4V2K6B0</accession>
<dbReference type="SUPFAM" id="SSF81383">
    <property type="entry name" value="F-box domain"/>
    <property type="match status" value="1"/>
</dbReference>
<dbReference type="InterPro" id="IPR001810">
    <property type="entry name" value="F-box_dom"/>
</dbReference>
<evidence type="ECO:0000313" key="2">
    <source>
        <dbReference type="Proteomes" id="UP000292082"/>
    </source>
</evidence>
<reference evidence="1 2" key="1">
    <citation type="submission" date="2019-01" db="EMBL/GenBank/DDBJ databases">
        <title>Draft genome sequences of three monokaryotic isolates of the white-rot basidiomycete fungus Dichomitus squalens.</title>
        <authorList>
            <consortium name="DOE Joint Genome Institute"/>
            <person name="Lopez S.C."/>
            <person name="Andreopoulos B."/>
            <person name="Pangilinan J."/>
            <person name="Lipzen A."/>
            <person name="Riley R."/>
            <person name="Ahrendt S."/>
            <person name="Ng V."/>
            <person name="Barry K."/>
            <person name="Daum C."/>
            <person name="Grigoriev I.V."/>
            <person name="Hilden K.S."/>
            <person name="Makela M.R."/>
            <person name="de Vries R.P."/>
        </authorList>
    </citation>
    <scope>NUCLEOTIDE SEQUENCE [LARGE SCALE GENOMIC DNA]</scope>
    <source>
        <strain evidence="1 2">CBS 464.89</strain>
    </source>
</reference>
<dbReference type="Gene3D" id="1.20.1280.50">
    <property type="match status" value="1"/>
</dbReference>
<dbReference type="AlphaFoldDB" id="A0A4V2K6B0"/>
<organism evidence="1 2">
    <name type="scientific">Dichomitus squalens</name>
    <dbReference type="NCBI Taxonomy" id="114155"/>
    <lineage>
        <taxon>Eukaryota</taxon>
        <taxon>Fungi</taxon>
        <taxon>Dikarya</taxon>
        <taxon>Basidiomycota</taxon>
        <taxon>Agaricomycotina</taxon>
        <taxon>Agaricomycetes</taxon>
        <taxon>Polyporales</taxon>
        <taxon>Polyporaceae</taxon>
        <taxon>Dichomitus</taxon>
    </lineage>
</organism>
<dbReference type="PROSITE" id="PS50181">
    <property type="entry name" value="FBOX"/>
    <property type="match status" value="1"/>
</dbReference>
<gene>
    <name evidence="1" type="ORF">BD310DRAFT_334905</name>
</gene>
<name>A0A4V2K6B0_9APHY</name>
<dbReference type="CDD" id="cd09917">
    <property type="entry name" value="F-box_SF"/>
    <property type="match status" value="1"/>
</dbReference>
<evidence type="ECO:0000313" key="1">
    <source>
        <dbReference type="EMBL" id="TBU51563.1"/>
    </source>
</evidence>
<proteinExistence type="predicted"/>
<protein>
    <submittedName>
        <fullName evidence="1">Uncharacterized protein</fullName>
    </submittedName>
</protein>
<keyword evidence="2" id="KW-1185">Reference proteome</keyword>
<dbReference type="InterPro" id="IPR036047">
    <property type="entry name" value="F-box-like_dom_sf"/>
</dbReference>
<dbReference type="Pfam" id="PF12937">
    <property type="entry name" value="F-box-like"/>
    <property type="match status" value="1"/>
</dbReference>
<sequence length="108" mass="12217">MFHSLPYDVSLHILSYLSLNDLHNVELVSPAAHSLFLAHEESIYHQAAIYHGFVTSRTLFEGATAFEGPWLSEAGNWKDIYRLWCILKRQLGRARICARGRISASESG</sequence>
<dbReference type="EMBL" id="ML145307">
    <property type="protein sequence ID" value="TBU51563.1"/>
    <property type="molecule type" value="Genomic_DNA"/>
</dbReference>